<gene>
    <name evidence="2" type="ORF">EM6_2893</name>
</gene>
<name>A0A3G9G8L1_9CAUL</name>
<dbReference type="RefSeq" id="WP_172961272.1">
    <property type="nucleotide sequence ID" value="NZ_AP018828.1"/>
</dbReference>
<dbReference type="EMBL" id="AP018828">
    <property type="protein sequence ID" value="BBF82261.1"/>
    <property type="molecule type" value="Genomic_DNA"/>
</dbReference>
<dbReference type="AlphaFoldDB" id="A0A3G9G8L1"/>
<sequence>MKSLILKVAALTVLAASLSGCVVIVKDDQSKPIHNHETKTTTTKTQA</sequence>
<reference evidence="3" key="1">
    <citation type="journal article" date="2017" name="Biotechnol. Biofuels">
        <title>Evaluation of environmental bacterial communities as a factor affecting the growth of duckweed Lemna minor.</title>
        <authorList>
            <person name="Ishizawa H."/>
            <person name="Kuroda M."/>
            <person name="Morikawa M."/>
            <person name="Ike M."/>
        </authorList>
    </citation>
    <scope>NUCLEOTIDE SEQUENCE [LARGE SCALE GENOMIC DNA]</scope>
    <source>
        <strain evidence="3">M6</strain>
    </source>
</reference>
<evidence type="ECO:0008006" key="4">
    <source>
        <dbReference type="Google" id="ProtNLM"/>
    </source>
</evidence>
<accession>A0A3G9G8L1</accession>
<organism evidence="2 3">
    <name type="scientific">Asticcacaulis excentricus</name>
    <dbReference type="NCBI Taxonomy" id="78587"/>
    <lineage>
        <taxon>Bacteria</taxon>
        <taxon>Pseudomonadati</taxon>
        <taxon>Pseudomonadota</taxon>
        <taxon>Alphaproteobacteria</taxon>
        <taxon>Caulobacterales</taxon>
        <taxon>Caulobacteraceae</taxon>
        <taxon>Asticcacaulis</taxon>
    </lineage>
</organism>
<keyword evidence="1" id="KW-0732">Signal</keyword>
<dbReference type="PROSITE" id="PS51257">
    <property type="entry name" value="PROKAR_LIPOPROTEIN"/>
    <property type="match status" value="1"/>
</dbReference>
<feature type="chain" id="PRO_5018246268" description="Lipoprotein" evidence="1">
    <location>
        <begin position="16"/>
        <end position="47"/>
    </location>
</feature>
<proteinExistence type="predicted"/>
<reference evidence="3" key="2">
    <citation type="journal article" date="2017" name="Plant Physiol. Biochem.">
        <title>Differential oxidative and antioxidative response of duckweed Lemna minor toward plant growth promoting/inhibiting bacteria.</title>
        <authorList>
            <person name="Ishizawa H."/>
            <person name="Kuroda M."/>
            <person name="Morikawa M."/>
            <person name="Ike M."/>
        </authorList>
    </citation>
    <scope>NUCLEOTIDE SEQUENCE [LARGE SCALE GENOMIC DNA]</scope>
    <source>
        <strain evidence="3">M6</strain>
    </source>
</reference>
<evidence type="ECO:0000313" key="3">
    <source>
        <dbReference type="Proteomes" id="UP000278756"/>
    </source>
</evidence>
<evidence type="ECO:0000256" key="1">
    <source>
        <dbReference type="SAM" id="SignalP"/>
    </source>
</evidence>
<evidence type="ECO:0000313" key="2">
    <source>
        <dbReference type="EMBL" id="BBF82261.1"/>
    </source>
</evidence>
<dbReference type="Proteomes" id="UP000278756">
    <property type="component" value="Chromosome 2"/>
</dbReference>
<feature type="signal peptide" evidence="1">
    <location>
        <begin position="1"/>
        <end position="15"/>
    </location>
</feature>
<protein>
    <recommendedName>
        <fullName evidence="4">Lipoprotein</fullName>
    </recommendedName>
</protein>